<sequence length="312" mass="35662">MPTAEEIRRRIVEHGLSIRDRVIATMPQRYSLMVEQIRSIARSYRGDFDTFLTNLSSIKGLDLLVIYTALLAVLSKHKSLSDEELLKIGNSFDRHIYDVFSASKARRALEEAGVEKEIANDVISGVVKALNLISNKYNSPYLWIAKQRRIERFENSIREVLFRNEGGNRVGRGVKLFLRLFIHDTNIPLAVRIAYTQENKKYILHGDMYTALVTLRSGAFEDVASITAERVKARVAKRLLCEAKEGGARCKDVVMRLESIRGLVRYVGKISGDPIVYERGAYDIGYRYCRDLKCEACPINDVCKRYTFIKLK</sequence>
<name>A0A371R3H2_9CREN</name>
<dbReference type="EMBL" id="NMUF01000018">
    <property type="protein sequence ID" value="RFA98362.1"/>
    <property type="molecule type" value="Genomic_DNA"/>
</dbReference>
<dbReference type="AlphaFoldDB" id="A0A371R3H2"/>
<dbReference type="Proteomes" id="UP000257123">
    <property type="component" value="Unassembled WGS sequence"/>
</dbReference>
<comment type="caution">
    <text evidence="2">The sequence shown here is derived from an EMBL/GenBank/DDBJ whole genome shotgun (WGS) entry which is preliminary data.</text>
</comment>
<proteinExistence type="predicted"/>
<dbReference type="RefSeq" id="WP_116420654.1">
    <property type="nucleotide sequence ID" value="NZ_NMUE01000006.1"/>
</dbReference>
<organism evidence="2 3">
    <name type="scientific">Pyrobaculum aerophilum</name>
    <dbReference type="NCBI Taxonomy" id="13773"/>
    <lineage>
        <taxon>Archaea</taxon>
        <taxon>Thermoproteota</taxon>
        <taxon>Thermoprotei</taxon>
        <taxon>Thermoproteales</taxon>
        <taxon>Thermoproteaceae</taxon>
        <taxon>Pyrobaculum</taxon>
    </lineage>
</organism>
<evidence type="ECO:0000313" key="2">
    <source>
        <dbReference type="EMBL" id="RFA98362.1"/>
    </source>
</evidence>
<dbReference type="Proteomes" id="UP000256877">
    <property type="component" value="Unassembled WGS sequence"/>
</dbReference>
<reference evidence="3 4" key="1">
    <citation type="submission" date="2017-07" db="EMBL/GenBank/DDBJ databases">
        <title>Draft genome sequence of aerobic hyperthermophilic archaea, Pyrobaculum aerophilum YKB31 and YKB32.</title>
        <authorList>
            <person name="Mochizuki T."/>
            <person name="Berliner A.J."/>
            <person name="Yoshida-Takashima Y."/>
            <person name="Takaki Y."/>
            <person name="Nunoura T."/>
            <person name="Takai K."/>
        </authorList>
    </citation>
    <scope>NUCLEOTIDE SEQUENCE [LARGE SCALE GENOMIC DNA]</scope>
    <source>
        <strain evidence="1 4">YKB31</strain>
        <strain evidence="2 3">YKB32</strain>
    </source>
</reference>
<evidence type="ECO:0000313" key="3">
    <source>
        <dbReference type="Proteomes" id="UP000256877"/>
    </source>
</evidence>
<evidence type="ECO:0000313" key="4">
    <source>
        <dbReference type="Proteomes" id="UP000257123"/>
    </source>
</evidence>
<protein>
    <submittedName>
        <fullName evidence="2">Uncharacterized protein</fullName>
    </submittedName>
</protein>
<evidence type="ECO:0000313" key="1">
    <source>
        <dbReference type="EMBL" id="RFA97450.1"/>
    </source>
</evidence>
<accession>A0A371R3H2</accession>
<dbReference type="EMBL" id="NMUE01000006">
    <property type="protein sequence ID" value="RFA97450.1"/>
    <property type="molecule type" value="Genomic_DNA"/>
</dbReference>
<dbReference type="OrthoDB" id="26849at2157"/>
<gene>
    <name evidence="1" type="ORF">CGL51_03135</name>
    <name evidence="2" type="ORF">CGL52_07380</name>
</gene>